<reference evidence="2 3" key="1">
    <citation type="submission" date="2014-06" db="EMBL/GenBank/DDBJ databases">
        <authorList>
            <consortium name="DOE Joint Genome Institute"/>
            <person name="Kuo A."/>
            <person name="Kohler A."/>
            <person name="Nagy L.G."/>
            <person name="Floudas D."/>
            <person name="Copeland A."/>
            <person name="Barry K.W."/>
            <person name="Cichocki N."/>
            <person name="Veneault-Fourrey C."/>
            <person name="LaButti K."/>
            <person name="Lindquist E.A."/>
            <person name="Lipzen A."/>
            <person name="Lundell T."/>
            <person name="Morin E."/>
            <person name="Murat C."/>
            <person name="Sun H."/>
            <person name="Tunlid A."/>
            <person name="Henrissat B."/>
            <person name="Grigoriev I.V."/>
            <person name="Hibbett D.S."/>
            <person name="Martin F."/>
            <person name="Nordberg H.P."/>
            <person name="Cantor M.N."/>
            <person name="Hua S.X."/>
        </authorList>
    </citation>
    <scope>NUCLEOTIDE SEQUENCE [LARGE SCALE GENOMIC DNA]</scope>
    <source>
        <strain evidence="2 3">ATCC 200175</strain>
    </source>
</reference>
<evidence type="ECO:0000313" key="2">
    <source>
        <dbReference type="EMBL" id="KIJ05457.1"/>
    </source>
</evidence>
<evidence type="ECO:0000256" key="1">
    <source>
        <dbReference type="SAM" id="MobiDB-lite"/>
    </source>
</evidence>
<gene>
    <name evidence="2" type="ORF">PAXINDRAFT_21290</name>
</gene>
<dbReference type="EMBL" id="KN820965">
    <property type="protein sequence ID" value="KIJ05457.1"/>
    <property type="molecule type" value="Genomic_DNA"/>
</dbReference>
<dbReference type="Proteomes" id="UP000053647">
    <property type="component" value="Unassembled WGS sequence"/>
</dbReference>
<keyword evidence="3" id="KW-1185">Reference proteome</keyword>
<accession>A0A0C9TB72</accession>
<name>A0A0C9TB72_PAXIN</name>
<protein>
    <submittedName>
        <fullName evidence="2">Uncharacterized protein</fullName>
    </submittedName>
</protein>
<evidence type="ECO:0000313" key="3">
    <source>
        <dbReference type="Proteomes" id="UP000053647"/>
    </source>
</evidence>
<feature type="region of interest" description="Disordered" evidence="1">
    <location>
        <begin position="1"/>
        <end position="24"/>
    </location>
</feature>
<proteinExistence type="predicted"/>
<reference evidence="3" key="2">
    <citation type="submission" date="2015-01" db="EMBL/GenBank/DDBJ databases">
        <title>Evolutionary Origins and Diversification of the Mycorrhizal Mutualists.</title>
        <authorList>
            <consortium name="DOE Joint Genome Institute"/>
            <consortium name="Mycorrhizal Genomics Consortium"/>
            <person name="Kohler A."/>
            <person name="Kuo A."/>
            <person name="Nagy L.G."/>
            <person name="Floudas D."/>
            <person name="Copeland A."/>
            <person name="Barry K.W."/>
            <person name="Cichocki N."/>
            <person name="Veneault-Fourrey C."/>
            <person name="LaButti K."/>
            <person name="Lindquist E.A."/>
            <person name="Lipzen A."/>
            <person name="Lundell T."/>
            <person name="Morin E."/>
            <person name="Murat C."/>
            <person name="Riley R."/>
            <person name="Ohm R."/>
            <person name="Sun H."/>
            <person name="Tunlid A."/>
            <person name="Henrissat B."/>
            <person name="Grigoriev I.V."/>
            <person name="Hibbett D.S."/>
            <person name="Martin F."/>
        </authorList>
    </citation>
    <scope>NUCLEOTIDE SEQUENCE [LARGE SCALE GENOMIC DNA]</scope>
    <source>
        <strain evidence="3">ATCC 200175</strain>
    </source>
</reference>
<dbReference type="HOGENOM" id="CLU_2722894_0_0_1"/>
<dbReference type="AlphaFoldDB" id="A0A0C9TB72"/>
<organism evidence="2 3">
    <name type="scientific">Paxillus involutus ATCC 200175</name>
    <dbReference type="NCBI Taxonomy" id="664439"/>
    <lineage>
        <taxon>Eukaryota</taxon>
        <taxon>Fungi</taxon>
        <taxon>Dikarya</taxon>
        <taxon>Basidiomycota</taxon>
        <taxon>Agaricomycotina</taxon>
        <taxon>Agaricomycetes</taxon>
        <taxon>Agaricomycetidae</taxon>
        <taxon>Boletales</taxon>
        <taxon>Paxilineae</taxon>
        <taxon>Paxillaceae</taxon>
        <taxon>Paxillus</taxon>
    </lineage>
</organism>
<sequence length="72" mass="7673">MATLVSVGKRQRNPDTAATAKENHGEEGNIYFCSGFAAEKIHEVDDDDEQATSAPSRCTAVVGRRALGHALT</sequence>